<dbReference type="Proteomes" id="UP000033428">
    <property type="component" value="Unassembled WGS sequence"/>
</dbReference>
<reference evidence="2 3" key="1">
    <citation type="submission" date="2015-02" db="EMBL/GenBank/DDBJ databases">
        <title>Single-cell genomics of uncultivated deep-branching MTB reveals a conserved set of magnetosome genes.</title>
        <authorList>
            <person name="Kolinko S."/>
            <person name="Richter M."/>
            <person name="Glockner F.O."/>
            <person name="Brachmann A."/>
            <person name="Schuler D."/>
        </authorList>
    </citation>
    <scope>NUCLEOTIDE SEQUENCE [LARGE SCALE GENOMIC DNA]</scope>
    <source>
        <strain evidence="2">SKK-01</strain>
    </source>
</reference>
<evidence type="ECO:0000313" key="3">
    <source>
        <dbReference type="Proteomes" id="UP000033428"/>
    </source>
</evidence>
<organism evidence="2 3">
    <name type="scientific">Candidatus Omnitrophus magneticus</name>
    <dbReference type="NCBI Taxonomy" id="1609969"/>
    <lineage>
        <taxon>Bacteria</taxon>
        <taxon>Pseudomonadati</taxon>
        <taxon>Candidatus Omnitrophota</taxon>
        <taxon>Candidatus Omnitrophus</taxon>
    </lineage>
</organism>
<dbReference type="Gene3D" id="2.40.10.220">
    <property type="entry name" value="predicted glycosyltransferase like domains"/>
    <property type="match status" value="1"/>
</dbReference>
<evidence type="ECO:0000313" key="2">
    <source>
        <dbReference type="EMBL" id="KJJ83957.1"/>
    </source>
</evidence>
<name>A0A0F0CL27_9BACT</name>
<feature type="domain" description="PilZ" evidence="1">
    <location>
        <begin position="12"/>
        <end position="114"/>
    </location>
</feature>
<gene>
    <name evidence="2" type="ORF">OMAG_002185</name>
</gene>
<dbReference type="InterPro" id="IPR009875">
    <property type="entry name" value="PilZ_domain"/>
</dbReference>
<dbReference type="SUPFAM" id="SSF141371">
    <property type="entry name" value="PilZ domain-like"/>
    <property type="match status" value="1"/>
</dbReference>
<keyword evidence="3" id="KW-1185">Reference proteome</keyword>
<dbReference type="Pfam" id="PF07238">
    <property type="entry name" value="PilZ"/>
    <property type="match status" value="1"/>
</dbReference>
<dbReference type="AlphaFoldDB" id="A0A0F0CL27"/>
<accession>A0A0F0CL27</accession>
<dbReference type="GO" id="GO:0035438">
    <property type="term" value="F:cyclic-di-GMP binding"/>
    <property type="evidence" value="ECO:0007669"/>
    <property type="project" value="InterPro"/>
</dbReference>
<proteinExistence type="predicted"/>
<comment type="caution">
    <text evidence="2">The sequence shown here is derived from an EMBL/GenBank/DDBJ whole genome shotgun (WGS) entry which is preliminary data.</text>
</comment>
<dbReference type="EMBL" id="JYNY01000433">
    <property type="protein sequence ID" value="KJJ83957.1"/>
    <property type="molecule type" value="Genomic_DNA"/>
</dbReference>
<evidence type="ECO:0000259" key="1">
    <source>
        <dbReference type="Pfam" id="PF07238"/>
    </source>
</evidence>
<sequence length="127" mass="14747">MLTTKGKLKLDERRRYIRVDIPLEGEVEVSGDVEKVVITNISPNGLRLRLSRLFKIGEKVDLNIILPHENKKISLKANVVWYRRVNTEDNSPYDIGVEIISIAETSKIILAKYLCDLFYDMPSKMRW</sequence>
<protein>
    <submittedName>
        <fullName evidence="2">Type IV pilus assembly PilZ domain protein</fullName>
    </submittedName>
</protein>